<dbReference type="EMBL" id="OZ019907">
    <property type="protein sequence ID" value="CAK9206345.1"/>
    <property type="molecule type" value="Genomic_DNA"/>
</dbReference>
<feature type="compositionally biased region" description="Basic and acidic residues" evidence="1">
    <location>
        <begin position="126"/>
        <end position="140"/>
    </location>
</feature>
<evidence type="ECO:0000256" key="2">
    <source>
        <dbReference type="SAM" id="SignalP"/>
    </source>
</evidence>
<feature type="chain" id="PRO_5047203274" evidence="2">
    <location>
        <begin position="26"/>
        <end position="161"/>
    </location>
</feature>
<protein>
    <submittedName>
        <fullName evidence="3">Uncharacterized protein</fullName>
    </submittedName>
</protein>
<name>A0ABP0TVW2_9BRYO</name>
<proteinExistence type="predicted"/>
<keyword evidence="4" id="KW-1185">Reference proteome</keyword>
<sequence>MMTSAVLFLTLFLIISMHTITSVVATTLEHQAITLEEPAAAPNTSTRNSTTTTTTRERVAAPELEMMMGTRAAVHGGDGQRRLLQHVFSRSKTSRRRPLKLVQSIRRGRRRRRSRLQQEQQLPGRRRLEDHSGAAGDKKGFGSMFGSNYRLIPTGPDPLHN</sequence>
<dbReference type="Proteomes" id="UP001497512">
    <property type="component" value="Chromosome 15"/>
</dbReference>
<feature type="signal peptide" evidence="2">
    <location>
        <begin position="1"/>
        <end position="25"/>
    </location>
</feature>
<organism evidence="3 4">
    <name type="scientific">Sphagnum troendelagicum</name>
    <dbReference type="NCBI Taxonomy" id="128251"/>
    <lineage>
        <taxon>Eukaryota</taxon>
        <taxon>Viridiplantae</taxon>
        <taxon>Streptophyta</taxon>
        <taxon>Embryophyta</taxon>
        <taxon>Bryophyta</taxon>
        <taxon>Sphagnophytina</taxon>
        <taxon>Sphagnopsida</taxon>
        <taxon>Sphagnales</taxon>
        <taxon>Sphagnaceae</taxon>
        <taxon>Sphagnum</taxon>
    </lineage>
</organism>
<feature type="region of interest" description="Disordered" evidence="1">
    <location>
        <begin position="36"/>
        <end position="58"/>
    </location>
</feature>
<evidence type="ECO:0000313" key="4">
    <source>
        <dbReference type="Proteomes" id="UP001497512"/>
    </source>
</evidence>
<accession>A0ABP0TVW2</accession>
<feature type="region of interest" description="Disordered" evidence="1">
    <location>
        <begin position="87"/>
        <end position="161"/>
    </location>
</feature>
<feature type="compositionally biased region" description="Low complexity" evidence="1">
    <location>
        <begin position="43"/>
        <end position="54"/>
    </location>
</feature>
<reference evidence="3" key="1">
    <citation type="submission" date="2024-02" db="EMBL/GenBank/DDBJ databases">
        <authorList>
            <consortium name="ELIXIR-Norway"/>
            <consortium name="Elixir Norway"/>
        </authorList>
    </citation>
    <scope>NUCLEOTIDE SEQUENCE</scope>
</reference>
<evidence type="ECO:0000256" key="1">
    <source>
        <dbReference type="SAM" id="MobiDB-lite"/>
    </source>
</evidence>
<evidence type="ECO:0000313" key="3">
    <source>
        <dbReference type="EMBL" id="CAK9206345.1"/>
    </source>
</evidence>
<feature type="compositionally biased region" description="Basic residues" evidence="1">
    <location>
        <begin position="106"/>
        <end position="115"/>
    </location>
</feature>
<gene>
    <name evidence="3" type="ORF">CSSPTR1EN2_LOCUS8302</name>
</gene>
<keyword evidence="2" id="KW-0732">Signal</keyword>